<sequence length="130" mass="14895">MWLCKNSYAKCNPNQKKHHGWSRQNICNSSNQTRSAPQSHIFTPNKATFAPTITLLSKLLLQETQDACTSRLPLISFCLSQFLQRLTYHLSNYHKSRSIPVENLHSPVERLELDQTCLKPSLICSGLCFF</sequence>
<protein>
    <submittedName>
        <fullName evidence="1">Uncharacterized protein</fullName>
    </submittedName>
</protein>
<organism evidence="1 2">
    <name type="scientific">Ameca splendens</name>
    <dbReference type="NCBI Taxonomy" id="208324"/>
    <lineage>
        <taxon>Eukaryota</taxon>
        <taxon>Metazoa</taxon>
        <taxon>Chordata</taxon>
        <taxon>Craniata</taxon>
        <taxon>Vertebrata</taxon>
        <taxon>Euteleostomi</taxon>
        <taxon>Actinopterygii</taxon>
        <taxon>Neopterygii</taxon>
        <taxon>Teleostei</taxon>
        <taxon>Neoteleostei</taxon>
        <taxon>Acanthomorphata</taxon>
        <taxon>Ovalentaria</taxon>
        <taxon>Atherinomorphae</taxon>
        <taxon>Cyprinodontiformes</taxon>
        <taxon>Goodeidae</taxon>
        <taxon>Ameca</taxon>
    </lineage>
</organism>
<evidence type="ECO:0000313" key="2">
    <source>
        <dbReference type="Proteomes" id="UP001469553"/>
    </source>
</evidence>
<dbReference type="Proteomes" id="UP001469553">
    <property type="component" value="Unassembled WGS sequence"/>
</dbReference>
<keyword evidence="2" id="KW-1185">Reference proteome</keyword>
<gene>
    <name evidence="1" type="ORF">AMECASPLE_014733</name>
</gene>
<name>A0ABV0ZCF6_9TELE</name>
<evidence type="ECO:0000313" key="1">
    <source>
        <dbReference type="EMBL" id="MEQ2303241.1"/>
    </source>
</evidence>
<comment type="caution">
    <text evidence="1">The sequence shown here is derived from an EMBL/GenBank/DDBJ whole genome shotgun (WGS) entry which is preliminary data.</text>
</comment>
<dbReference type="EMBL" id="JAHRIP010057437">
    <property type="protein sequence ID" value="MEQ2303241.1"/>
    <property type="molecule type" value="Genomic_DNA"/>
</dbReference>
<proteinExistence type="predicted"/>
<accession>A0ABV0ZCF6</accession>
<reference evidence="1 2" key="1">
    <citation type="submission" date="2021-06" db="EMBL/GenBank/DDBJ databases">
        <authorList>
            <person name="Palmer J.M."/>
        </authorList>
    </citation>
    <scope>NUCLEOTIDE SEQUENCE [LARGE SCALE GENOMIC DNA]</scope>
    <source>
        <strain evidence="1 2">AS_MEX2019</strain>
        <tissue evidence="1">Muscle</tissue>
    </source>
</reference>